<name>A0A423KQ13_9PSED</name>
<sequence>MDIKGMPSLINTTPITLTPEQIAAGKAGGEKIKEMIDSGAIDMKNPAGMPPNSSVIYHPSNPSPSQPTEPGTPLVAVITYIGRTEPTKDFPAAHDRLMAAHDNLKTTYMQFLDDLKNIDPALEEKDFGFTVDPQGQLKATSLSGSISAEDLSRLSDFMNQSGALKDAANEYAKSSFDFVKEDTEYLGTGGFVLNKDNFEKTIDLGQLFTYQKSGNMNMSNYFFNQVYTKGERAPHTV</sequence>
<comment type="caution">
    <text evidence="2">The sequence shown here is derived from an EMBL/GenBank/DDBJ whole genome shotgun (WGS) entry which is preliminary data.</text>
</comment>
<reference evidence="2 3" key="1">
    <citation type="submission" date="2016-10" db="EMBL/GenBank/DDBJ databases">
        <title>Comparative genome analysis of multiple Pseudomonas spp. focuses on biocontrol and plant growth promoting traits.</title>
        <authorList>
            <person name="Tao X.-Y."/>
            <person name="Taylor C.G."/>
        </authorList>
    </citation>
    <scope>NUCLEOTIDE SEQUENCE [LARGE SCALE GENOMIC DNA]</scope>
    <source>
        <strain evidence="2 3">39A2</strain>
    </source>
</reference>
<evidence type="ECO:0000256" key="1">
    <source>
        <dbReference type="SAM" id="MobiDB-lite"/>
    </source>
</evidence>
<organism evidence="2 3">
    <name type="scientific">Pseudomonas frederiksbergensis</name>
    <dbReference type="NCBI Taxonomy" id="104087"/>
    <lineage>
        <taxon>Bacteria</taxon>
        <taxon>Pseudomonadati</taxon>
        <taxon>Pseudomonadota</taxon>
        <taxon>Gammaproteobacteria</taxon>
        <taxon>Pseudomonadales</taxon>
        <taxon>Pseudomonadaceae</taxon>
        <taxon>Pseudomonas</taxon>
    </lineage>
</organism>
<proteinExistence type="predicted"/>
<dbReference type="AlphaFoldDB" id="A0A423KQ13"/>
<evidence type="ECO:0000313" key="2">
    <source>
        <dbReference type="EMBL" id="RON57275.1"/>
    </source>
</evidence>
<dbReference type="RefSeq" id="WP_259699572.1">
    <property type="nucleotide sequence ID" value="NZ_MOBP01000003.1"/>
</dbReference>
<evidence type="ECO:0000313" key="3">
    <source>
        <dbReference type="Proteomes" id="UP000283627"/>
    </source>
</evidence>
<dbReference type="Proteomes" id="UP000283627">
    <property type="component" value="Unassembled WGS sequence"/>
</dbReference>
<accession>A0A423KQ13</accession>
<gene>
    <name evidence="2" type="ORF">BK665_04005</name>
</gene>
<protein>
    <submittedName>
        <fullName evidence="2">Uncharacterized protein</fullName>
    </submittedName>
</protein>
<feature type="region of interest" description="Disordered" evidence="1">
    <location>
        <begin position="45"/>
        <end position="71"/>
    </location>
</feature>
<dbReference type="EMBL" id="MOBP01000003">
    <property type="protein sequence ID" value="RON57275.1"/>
    <property type="molecule type" value="Genomic_DNA"/>
</dbReference>